<name>A0A7Y3U2C2_9GAMM</name>
<feature type="domain" description="NrS-1 polymerase-like HBD" evidence="1">
    <location>
        <begin position="111"/>
        <end position="174"/>
    </location>
</feature>
<dbReference type="InterPro" id="IPR054468">
    <property type="entry name" value="NrSPol-like_HBD"/>
</dbReference>
<proteinExistence type="predicted"/>
<evidence type="ECO:0000259" key="1">
    <source>
        <dbReference type="Pfam" id="PF22763"/>
    </source>
</evidence>
<protein>
    <recommendedName>
        <fullName evidence="1">NrS-1 polymerase-like HBD domain-containing protein</fullName>
    </recommendedName>
</protein>
<reference evidence="2 3" key="2">
    <citation type="submission" date="2020-06" db="EMBL/GenBank/DDBJ databases">
        <title>Halomonas songnenensis sp. nov., a moderately halophilic bacterium isolated from saline and alkaline soils.</title>
        <authorList>
            <person name="Jiang J."/>
            <person name="Pan Y."/>
        </authorList>
    </citation>
    <scope>NUCLEOTIDE SEQUENCE [LARGE SCALE GENOMIC DNA]</scope>
    <source>
        <strain evidence="2 3">TBZ9</strain>
    </source>
</reference>
<dbReference type="AlphaFoldDB" id="A0A7Y3U2C2"/>
<comment type="caution">
    <text evidence="2">The sequence shown here is derived from an EMBL/GenBank/DDBJ whole genome shotgun (WGS) entry which is preliminary data.</text>
</comment>
<dbReference type="EMBL" id="JABFHI010000020">
    <property type="protein sequence ID" value="NOG32944.1"/>
    <property type="molecule type" value="Genomic_DNA"/>
</dbReference>
<evidence type="ECO:0000313" key="2">
    <source>
        <dbReference type="EMBL" id="NOG32944.1"/>
    </source>
</evidence>
<feature type="non-terminal residue" evidence="2">
    <location>
        <position position="1"/>
    </location>
</feature>
<dbReference type="Proteomes" id="UP000588806">
    <property type="component" value="Unassembled WGS sequence"/>
</dbReference>
<organism evidence="2 3">
    <name type="scientific">Vreelandella azerica</name>
    <dbReference type="NCBI Taxonomy" id="2732867"/>
    <lineage>
        <taxon>Bacteria</taxon>
        <taxon>Pseudomonadati</taxon>
        <taxon>Pseudomonadota</taxon>
        <taxon>Gammaproteobacteria</taxon>
        <taxon>Oceanospirillales</taxon>
        <taxon>Halomonadaceae</taxon>
        <taxon>Vreelandella</taxon>
    </lineage>
</organism>
<dbReference type="Pfam" id="PF22763">
    <property type="entry name" value="NrS1-1_pol-like_HBD"/>
    <property type="match status" value="1"/>
</dbReference>
<reference evidence="2 3" key="1">
    <citation type="submission" date="2020-05" db="EMBL/GenBank/DDBJ databases">
        <authorList>
            <person name="Ruan W."/>
            <person name="Jeon C.O."/>
            <person name="Chun B.H."/>
        </authorList>
    </citation>
    <scope>NUCLEOTIDE SEQUENCE [LARGE SCALE GENOMIC DNA]</scope>
    <source>
        <strain evidence="2 3">TBZ9</strain>
    </source>
</reference>
<evidence type="ECO:0000313" key="3">
    <source>
        <dbReference type="Proteomes" id="UP000588806"/>
    </source>
</evidence>
<dbReference type="RefSeq" id="WP_216601620.1">
    <property type="nucleotide sequence ID" value="NZ_JABFHI010000020.1"/>
</dbReference>
<accession>A0A7Y3U2C2</accession>
<gene>
    <name evidence="2" type="ORF">HLB35_16305</name>
</gene>
<keyword evidence="3" id="KW-1185">Reference proteome</keyword>
<sequence>GYHVIIEGTKPESMASKAKRFHDSRVEVYSSGRYMTVTGQHIDGYPVAIEQRQAQLESACKTLFRDQVPAATPVKPAPVDDLDDHTTLNRMFSHCKGSQALFNGQQSNDASGDDLALCNHLAFMTGSDPTRMDRLFRQSGLMRDKWDKRHRSDGATYGQMTIEQAIKGTKNAYTGQKADNVTNPKAEAQAAMQAAEQGEQDASTLPPFPDDLMGLPYGLGEIQLYVYNRMKYPDAAAAGFTALAIATTFAQKHVTVNSYEGLGLNEQYLVLAPTGFGKEDMRKAVSRLKNEIGDQFSGENTSTLQYAAPASAQGLHQALEEDHCQMFLADEFAEWLRQSSFDGIKQAAVGYLMQIYSSALGTVDPGRAVTKKYTPVEKPRLSILATSTAEAMLGAMTSEQADSGAYNRWLILPMENKRIHKRYEGLVYDPPANVMDCLIWIDELGDSGATAEVRFSREGKELFKEIDSTTAEPIRFKDGRLGGRLSEQAIKMAALIALSDKRTTIDASDLQTAYNIRLGLYHRTAAMVADSGAISGMHVTGQAFEQIKGVLHKKATFYRGEFKTRSRKFKELSERDKDSVVQSLISNGLITPITNSKFTSNLYQGED</sequence>